<evidence type="ECO:0000256" key="5">
    <source>
        <dbReference type="ARBA" id="ARBA00022737"/>
    </source>
</evidence>
<dbReference type="PANTHER" id="PTHR24349">
    <property type="entry name" value="SERINE/THREONINE-PROTEIN KINASE"/>
    <property type="match status" value="1"/>
</dbReference>
<feature type="domain" description="Protein kinase" evidence="12">
    <location>
        <begin position="44"/>
        <end position="299"/>
    </location>
</feature>
<organism evidence="14">
    <name type="scientific">Cladocopium goreaui</name>
    <dbReference type="NCBI Taxonomy" id="2562237"/>
    <lineage>
        <taxon>Eukaryota</taxon>
        <taxon>Sar</taxon>
        <taxon>Alveolata</taxon>
        <taxon>Dinophyceae</taxon>
        <taxon>Suessiales</taxon>
        <taxon>Symbiodiniaceae</taxon>
        <taxon>Cladocopium</taxon>
    </lineage>
</organism>
<dbReference type="GO" id="GO:0005524">
    <property type="term" value="F:ATP binding"/>
    <property type="evidence" value="ECO:0007669"/>
    <property type="project" value="UniProtKB-UniRule"/>
</dbReference>
<dbReference type="Pfam" id="PF13499">
    <property type="entry name" value="EF-hand_7"/>
    <property type="match status" value="2"/>
</dbReference>
<feature type="domain" description="EF-hand" evidence="13">
    <location>
        <begin position="413"/>
        <end position="448"/>
    </location>
</feature>
<evidence type="ECO:0000256" key="7">
    <source>
        <dbReference type="ARBA" id="ARBA00022777"/>
    </source>
</evidence>
<dbReference type="EMBL" id="CAMXCT030006715">
    <property type="protein sequence ID" value="CAL4806132.1"/>
    <property type="molecule type" value="Genomic_DNA"/>
</dbReference>
<keyword evidence="6 11" id="KW-0547">Nucleotide-binding</keyword>
<evidence type="ECO:0000256" key="6">
    <source>
        <dbReference type="ARBA" id="ARBA00022741"/>
    </source>
</evidence>
<dbReference type="SMART" id="SM00054">
    <property type="entry name" value="EFh"/>
    <property type="match status" value="4"/>
</dbReference>
<feature type="domain" description="EF-hand" evidence="13">
    <location>
        <begin position="449"/>
        <end position="481"/>
    </location>
</feature>
<name>A0A9P1M4Y3_9DINO</name>
<evidence type="ECO:0000256" key="1">
    <source>
        <dbReference type="ARBA" id="ARBA00001946"/>
    </source>
</evidence>
<dbReference type="InterPro" id="IPR000719">
    <property type="entry name" value="Prot_kinase_dom"/>
</dbReference>
<evidence type="ECO:0000256" key="9">
    <source>
        <dbReference type="ARBA" id="ARBA00022840"/>
    </source>
</evidence>
<dbReference type="SUPFAM" id="SSF56112">
    <property type="entry name" value="Protein kinase-like (PK-like)"/>
    <property type="match status" value="1"/>
</dbReference>
<dbReference type="GO" id="GO:0005509">
    <property type="term" value="F:calcium ion binding"/>
    <property type="evidence" value="ECO:0007669"/>
    <property type="project" value="InterPro"/>
</dbReference>
<evidence type="ECO:0000256" key="8">
    <source>
        <dbReference type="ARBA" id="ARBA00022837"/>
    </source>
</evidence>
<dbReference type="GO" id="GO:0004674">
    <property type="term" value="F:protein serine/threonine kinase activity"/>
    <property type="evidence" value="ECO:0007669"/>
    <property type="project" value="UniProtKB-KW"/>
</dbReference>
<protein>
    <submittedName>
        <fullName evidence="16">Calcium-dependent protein kinase 4 (OsCDPK4) (OsCPK4) (Calcium-dependent protein kinase OsCDPK1)</fullName>
    </submittedName>
</protein>
<evidence type="ECO:0000256" key="2">
    <source>
        <dbReference type="ARBA" id="ARBA00011245"/>
    </source>
</evidence>
<accession>A0A9P1M4Y3</accession>
<comment type="caution">
    <text evidence="14">The sequence shown here is derived from an EMBL/GenBank/DDBJ whole genome shotgun (WGS) entry which is preliminary data.</text>
</comment>
<dbReference type="EMBL" id="CAMXCT020006715">
    <property type="protein sequence ID" value="CAL1172195.1"/>
    <property type="molecule type" value="Genomic_DNA"/>
</dbReference>
<dbReference type="Pfam" id="PF00069">
    <property type="entry name" value="Pkinase"/>
    <property type="match status" value="1"/>
</dbReference>
<evidence type="ECO:0000313" key="17">
    <source>
        <dbReference type="Proteomes" id="UP001152797"/>
    </source>
</evidence>
<dbReference type="InterPro" id="IPR017441">
    <property type="entry name" value="Protein_kinase_ATP_BS"/>
</dbReference>
<reference evidence="15" key="2">
    <citation type="submission" date="2024-04" db="EMBL/GenBank/DDBJ databases">
        <authorList>
            <person name="Chen Y."/>
            <person name="Shah S."/>
            <person name="Dougan E. K."/>
            <person name="Thang M."/>
            <person name="Chan C."/>
        </authorList>
    </citation>
    <scope>NUCLEOTIDE SEQUENCE [LARGE SCALE GENOMIC DNA]</scope>
</reference>
<dbReference type="Gene3D" id="3.30.200.20">
    <property type="entry name" value="Phosphorylase Kinase, domain 1"/>
    <property type="match status" value="1"/>
</dbReference>
<evidence type="ECO:0000313" key="16">
    <source>
        <dbReference type="EMBL" id="CAL4806132.1"/>
    </source>
</evidence>
<feature type="domain" description="EF-hand" evidence="13">
    <location>
        <begin position="377"/>
        <end position="412"/>
    </location>
</feature>
<keyword evidence="17" id="KW-1185">Reference proteome</keyword>
<keyword evidence="5" id="KW-0677">Repeat</keyword>
<reference evidence="14" key="1">
    <citation type="submission" date="2022-10" db="EMBL/GenBank/DDBJ databases">
        <authorList>
            <person name="Chen Y."/>
            <person name="Dougan E. K."/>
            <person name="Chan C."/>
            <person name="Rhodes N."/>
            <person name="Thang M."/>
        </authorList>
    </citation>
    <scope>NUCLEOTIDE SEQUENCE</scope>
</reference>
<dbReference type="PROSITE" id="PS00107">
    <property type="entry name" value="PROTEIN_KINASE_ATP"/>
    <property type="match status" value="1"/>
</dbReference>
<dbReference type="PROSITE" id="PS50011">
    <property type="entry name" value="PROTEIN_KINASE_DOM"/>
    <property type="match status" value="1"/>
</dbReference>
<evidence type="ECO:0000256" key="4">
    <source>
        <dbReference type="ARBA" id="ARBA00022679"/>
    </source>
</evidence>
<evidence type="ECO:0000256" key="10">
    <source>
        <dbReference type="ARBA" id="ARBA00024334"/>
    </source>
</evidence>
<keyword evidence="4" id="KW-0808">Transferase</keyword>
<dbReference type="FunFam" id="1.10.510.10:FF:000571">
    <property type="entry name" value="Maternal embryonic leucine zipper kinase"/>
    <property type="match status" value="1"/>
</dbReference>
<sequence>MGNKGSKRGNDIGEHIKGMSEHMGPIVVSGRYHRLPKRIEDDYKTHDVVLGSGYNGVVQLATSVADENYRFAVKAFKIGNLKREKKAQLESEVGIYLCMDHPHVTRLFDVYEADDQLYLVMECMEGGELFDRVTHVKRFTEMDAADAIEQMLLALNYIHSHGIVHRDLKLENFLYESKESNHLKLIDFGFSKMWDPNIKMHVSCGTLAYVAPEVLKKAYTSQCDIWSLGVIAFVLLSGYMPFSGSEAVQTRNISTGHYVLKPERWSSVSLEGRQFVKAMLEVDPYKRLTAAQSLQHPWILHRRENDDLNVDKGVVEALRQFGKVSKFRRCCLEMMAWSLSNADRAQVRKHFIALDRSQQGTIKLGDLKQVLTQQFDISNEETLQIFDALDSNHDEEIHYSDFLAAMVNTRISIHDHLLQATFKKFDVDSSGYITAPNLRDVLGETFEGEQVEKLLEEADLLKDNRISFEEFKSFLRGDPLESRQDHQELATQVIDLHLRNGSKHSEDGSQSMISQLKGKHAIHAIEPGFTKDAVDAMVVPQEKQRGTTTESTVATYTGGQGVNGVHPIVRHLSDAVVKPELCCAVS</sequence>
<gene>
    <name evidence="14" type="ORF">C1SCF055_LOCUS43355</name>
</gene>
<dbReference type="InterPro" id="IPR002048">
    <property type="entry name" value="EF_hand_dom"/>
</dbReference>
<dbReference type="InterPro" id="IPR011992">
    <property type="entry name" value="EF-hand-dom_pair"/>
</dbReference>
<evidence type="ECO:0000259" key="12">
    <source>
        <dbReference type="PROSITE" id="PS50011"/>
    </source>
</evidence>
<dbReference type="InterPro" id="IPR050205">
    <property type="entry name" value="CDPK_Ser/Thr_kinases"/>
</dbReference>
<evidence type="ECO:0000256" key="11">
    <source>
        <dbReference type="PROSITE-ProRule" id="PRU10141"/>
    </source>
</evidence>
<evidence type="ECO:0000313" key="14">
    <source>
        <dbReference type="EMBL" id="CAI4018820.1"/>
    </source>
</evidence>
<dbReference type="FunFam" id="1.10.238.10:FF:000003">
    <property type="entry name" value="Calmodulin A"/>
    <property type="match status" value="1"/>
</dbReference>
<comment type="cofactor">
    <cofactor evidence="1">
        <name>Mg(2+)</name>
        <dbReference type="ChEBI" id="CHEBI:18420"/>
    </cofactor>
</comment>
<dbReference type="AlphaFoldDB" id="A0A9P1M4Y3"/>
<keyword evidence="9 11" id="KW-0067">ATP-binding</keyword>
<evidence type="ECO:0000256" key="3">
    <source>
        <dbReference type="ARBA" id="ARBA00022527"/>
    </source>
</evidence>
<proteinExistence type="inferred from homology"/>
<evidence type="ECO:0000313" key="15">
    <source>
        <dbReference type="EMBL" id="CAL1172195.1"/>
    </source>
</evidence>
<comment type="similarity">
    <text evidence="10">Belongs to the protein kinase superfamily. Ser/Thr protein kinase family. CDPK subfamily.</text>
</comment>
<dbReference type="PROSITE" id="PS00108">
    <property type="entry name" value="PROTEIN_KINASE_ST"/>
    <property type="match status" value="1"/>
</dbReference>
<keyword evidence="8" id="KW-0106">Calcium</keyword>
<dbReference type="Gene3D" id="1.10.510.10">
    <property type="entry name" value="Transferase(Phosphotransferase) domain 1"/>
    <property type="match status" value="1"/>
</dbReference>
<keyword evidence="7 16" id="KW-0418">Kinase</keyword>
<keyword evidence="3" id="KW-0723">Serine/threonine-protein kinase</keyword>
<dbReference type="SMART" id="SM00220">
    <property type="entry name" value="S_TKc"/>
    <property type="match status" value="1"/>
</dbReference>
<dbReference type="EMBL" id="CAMXCT010006715">
    <property type="protein sequence ID" value="CAI4018820.1"/>
    <property type="molecule type" value="Genomic_DNA"/>
</dbReference>
<dbReference type="CDD" id="cd00051">
    <property type="entry name" value="EFh"/>
    <property type="match status" value="1"/>
</dbReference>
<dbReference type="Gene3D" id="1.10.238.10">
    <property type="entry name" value="EF-hand"/>
    <property type="match status" value="2"/>
</dbReference>
<dbReference type="SUPFAM" id="SSF47473">
    <property type="entry name" value="EF-hand"/>
    <property type="match status" value="1"/>
</dbReference>
<comment type="subunit">
    <text evidence="2">Monomer.</text>
</comment>
<dbReference type="PROSITE" id="PS50222">
    <property type="entry name" value="EF_HAND_2"/>
    <property type="match status" value="3"/>
</dbReference>
<feature type="binding site" evidence="11">
    <location>
        <position position="74"/>
    </location>
    <ligand>
        <name>ATP</name>
        <dbReference type="ChEBI" id="CHEBI:30616"/>
    </ligand>
</feature>
<dbReference type="InterPro" id="IPR008271">
    <property type="entry name" value="Ser/Thr_kinase_AS"/>
</dbReference>
<dbReference type="Proteomes" id="UP001152797">
    <property type="component" value="Unassembled WGS sequence"/>
</dbReference>
<dbReference type="InterPro" id="IPR011009">
    <property type="entry name" value="Kinase-like_dom_sf"/>
</dbReference>
<dbReference type="OrthoDB" id="40902at2759"/>
<evidence type="ECO:0000259" key="13">
    <source>
        <dbReference type="PROSITE" id="PS50222"/>
    </source>
</evidence>
<dbReference type="CDD" id="cd05117">
    <property type="entry name" value="STKc_CAMK"/>
    <property type="match status" value="1"/>
</dbReference>